<proteinExistence type="predicted"/>
<accession>A0A8S5LC95</accession>
<evidence type="ECO:0000313" key="1">
    <source>
        <dbReference type="EMBL" id="DAD67491.1"/>
    </source>
</evidence>
<reference evidence="1" key="1">
    <citation type="journal article" date="2021" name="Proc. Natl. Acad. Sci. U.S.A.">
        <title>A Catalog of Tens of Thousands of Viruses from Human Metagenomes Reveals Hidden Associations with Chronic Diseases.</title>
        <authorList>
            <person name="Tisza M.J."/>
            <person name="Buck C.B."/>
        </authorList>
    </citation>
    <scope>NUCLEOTIDE SEQUENCE</scope>
    <source>
        <strain evidence="1">Cttdo1</strain>
    </source>
</reference>
<dbReference type="EMBL" id="BK014678">
    <property type="protein sequence ID" value="DAD67491.1"/>
    <property type="molecule type" value="Genomic_DNA"/>
</dbReference>
<protein>
    <submittedName>
        <fullName evidence="1">Uncharacterized protein</fullName>
    </submittedName>
</protein>
<name>A0A8S5LC95_9CAUD</name>
<sequence>MHQIQIYDDIYQLPATWDELSNQELAYLVKLTQKDVSLEQVKIYMLLYCLKARVTRHRKIYGNQVHLSVGKESENVRFRVRRKKYLLTPEEVNSLANIFEFLFERETDKYSRTMNYYIKPDCFANPYPALRIRMRKFIGPDDGLYDITFEQFIYMQTYRDAMRQDPQKINHLLACLWHRGKTFDISRLDKDAALLRHLPDTQKIIMYWFITGCMINLGYHFPRVFSDQEGSIKNNVFDSQLRLLDTLANSDMTKKDAVRKGSLMDALYSMDESVRKHDELEEKIRNH</sequence>
<organism evidence="1">
    <name type="scientific">Siphoviridae sp. cttdo1</name>
    <dbReference type="NCBI Taxonomy" id="2823606"/>
    <lineage>
        <taxon>Viruses</taxon>
        <taxon>Duplodnaviria</taxon>
        <taxon>Heunggongvirae</taxon>
        <taxon>Uroviricota</taxon>
        <taxon>Caudoviricetes</taxon>
    </lineage>
</organism>